<dbReference type="Proteomes" id="UP000837924">
    <property type="component" value="Chromosome"/>
</dbReference>
<evidence type="ECO:0000313" key="8">
    <source>
        <dbReference type="Proteomes" id="UP000837924"/>
    </source>
</evidence>
<reference evidence="5 6" key="1">
    <citation type="submission" date="2017-02" db="EMBL/GenBank/DDBJ databases">
        <title>Haemophilus influenzae in COPD genome sequencing project.</title>
        <authorList>
            <person name="Murphy T.F."/>
            <person name="Kong Y."/>
            <person name="Nadendla S."/>
            <person name="Tettelin H."/>
            <person name="Pettigrew M."/>
        </authorList>
    </citation>
    <scope>NUCLEOTIDE SEQUENCE [LARGE SCALE GENOMIC DNA]</scope>
    <source>
        <strain evidence="4 7">13P36H1</strain>
        <strain evidence="3 6">19P94H1</strain>
        <strain evidence="2 5">84P15H4</strain>
    </source>
</reference>
<accession>A0A0Y7IP56</accession>
<dbReference type="AlphaFoldDB" id="A0A0Y7IP56"/>
<protein>
    <submittedName>
        <fullName evidence="1">Paraquat-inducible protein A, partial</fullName>
    </submittedName>
</protein>
<dbReference type="EMBL" id="MZLD01000016">
    <property type="protein sequence ID" value="PRM19525.1"/>
    <property type="molecule type" value="Genomic_DNA"/>
</dbReference>
<dbReference type="KEGG" id="hiw:NTHI477_00454"/>
<evidence type="ECO:0000313" key="2">
    <source>
        <dbReference type="EMBL" id="PRK66295.1"/>
    </source>
</evidence>
<gene>
    <name evidence="3" type="ORF">BV022_01600</name>
    <name evidence="2" type="ORF">BV163_00668</name>
    <name evidence="4" type="ORF">BVZ99_00541</name>
    <name evidence="1" type="ORF">KRLU271_LOCUS1059</name>
</gene>
<evidence type="ECO:0000313" key="3">
    <source>
        <dbReference type="EMBL" id="PRL89010.1"/>
    </source>
</evidence>
<dbReference type="EMBL" id="OV040584">
    <property type="protein sequence ID" value="CAH0449303.1"/>
    <property type="molecule type" value="Genomic_DNA"/>
</dbReference>
<evidence type="ECO:0000313" key="6">
    <source>
        <dbReference type="Proteomes" id="UP000238666"/>
    </source>
</evidence>
<dbReference type="KEGG" id="hix:NTHI723_00364"/>
<evidence type="ECO:0000313" key="5">
    <source>
        <dbReference type="Proteomes" id="UP000237977"/>
    </source>
</evidence>
<dbReference type="Proteomes" id="UP000238866">
    <property type="component" value="Unassembled WGS sequence"/>
</dbReference>
<evidence type="ECO:0000313" key="1">
    <source>
        <dbReference type="EMBL" id="CAH0449303.1"/>
    </source>
</evidence>
<organism evidence="4 7">
    <name type="scientific">Haemophilus influenzae</name>
    <dbReference type="NCBI Taxonomy" id="727"/>
    <lineage>
        <taxon>Bacteria</taxon>
        <taxon>Pseudomonadati</taxon>
        <taxon>Pseudomonadota</taxon>
        <taxon>Gammaproteobacteria</taxon>
        <taxon>Pasteurellales</taxon>
        <taxon>Pasteurellaceae</taxon>
        <taxon>Haemophilus</taxon>
    </lineage>
</organism>
<evidence type="ECO:0000313" key="7">
    <source>
        <dbReference type="Proteomes" id="UP000238866"/>
    </source>
</evidence>
<reference evidence="8" key="2">
    <citation type="submission" date="2021-11" db="EMBL/GenBank/DDBJ databases">
        <authorList>
            <person name="Riesbeck K."/>
        </authorList>
    </citation>
    <scope>NUCLEOTIDE SEQUENCE [LARGE SCALE GENOMIC DNA]</scope>
</reference>
<dbReference type="EMBL" id="MZKM01000052">
    <property type="protein sequence ID" value="PRL89010.1"/>
    <property type="molecule type" value="Genomic_DNA"/>
</dbReference>
<reference evidence="1" key="3">
    <citation type="submission" date="2024-01" db="EMBL/GenBank/DDBJ databases">
        <authorList>
            <person name="Riesbeck K."/>
        </authorList>
    </citation>
    <scope>NUCLEOTIDE SEQUENCE</scope>
    <source>
        <strain evidence="1">KR271</strain>
    </source>
</reference>
<name>A0A0Y7IP56_HAEIF</name>
<dbReference type="EMBL" id="MZHU01000021">
    <property type="protein sequence ID" value="PRK66295.1"/>
    <property type="molecule type" value="Genomic_DNA"/>
</dbReference>
<proteinExistence type="predicted"/>
<evidence type="ECO:0000313" key="4">
    <source>
        <dbReference type="EMBL" id="PRM19525.1"/>
    </source>
</evidence>
<sequence>MQASHSVHFKILNGGEVSFVLGTLVVFLYKSKTCHSIVVLTYL</sequence>